<organism evidence="2 3">
    <name type="scientific">Actinomadura alba</name>
    <dbReference type="NCBI Taxonomy" id="406431"/>
    <lineage>
        <taxon>Bacteria</taxon>
        <taxon>Bacillati</taxon>
        <taxon>Actinomycetota</taxon>
        <taxon>Actinomycetes</taxon>
        <taxon>Streptosporangiales</taxon>
        <taxon>Thermomonosporaceae</taxon>
        <taxon>Actinomadura</taxon>
    </lineage>
</organism>
<reference evidence="2 3" key="1">
    <citation type="submission" date="2020-06" db="EMBL/GenBank/DDBJ databases">
        <title>Actinomadura xiongansis sp. nov., isolated from soil of Baiyangdian.</title>
        <authorList>
            <person name="Zhang X."/>
        </authorList>
    </citation>
    <scope>NUCLEOTIDE SEQUENCE [LARGE SCALE GENOMIC DNA]</scope>
    <source>
        <strain evidence="2 3">HBUM206468</strain>
    </source>
</reference>
<proteinExistence type="predicted"/>
<feature type="compositionally biased region" description="Basic and acidic residues" evidence="1">
    <location>
        <begin position="14"/>
        <end position="31"/>
    </location>
</feature>
<name>A0ABR7LMM3_9ACTN</name>
<dbReference type="Proteomes" id="UP000805614">
    <property type="component" value="Unassembled WGS sequence"/>
</dbReference>
<gene>
    <name evidence="2" type="ORF">HKK74_11180</name>
</gene>
<accession>A0ABR7LMM3</accession>
<dbReference type="EMBL" id="JABVEC010000006">
    <property type="protein sequence ID" value="MBC6466058.1"/>
    <property type="molecule type" value="Genomic_DNA"/>
</dbReference>
<evidence type="ECO:0000256" key="1">
    <source>
        <dbReference type="SAM" id="MobiDB-lite"/>
    </source>
</evidence>
<evidence type="ECO:0000313" key="2">
    <source>
        <dbReference type="EMBL" id="MBC6466058.1"/>
    </source>
</evidence>
<evidence type="ECO:0000313" key="3">
    <source>
        <dbReference type="Proteomes" id="UP000805614"/>
    </source>
</evidence>
<dbReference type="RefSeq" id="WP_187243060.1">
    <property type="nucleotide sequence ID" value="NZ_BAAAOK010000028.1"/>
</dbReference>
<sequence length="123" mass="12783">MKFEVVEQPGWDALGDHADDHAEMNTSRPDEDGTGASDPLTALKAGTARLASDIKADAQQISESVAQMADLAGMAAAATVRKHGPTTTRPPAGFRAGRFSGTRKSPDVESAFQWPSGGTGSID</sequence>
<feature type="region of interest" description="Disordered" evidence="1">
    <location>
        <begin position="1"/>
        <end position="40"/>
    </location>
</feature>
<comment type="caution">
    <text evidence="2">The sequence shown here is derived from an EMBL/GenBank/DDBJ whole genome shotgun (WGS) entry which is preliminary data.</text>
</comment>
<protein>
    <submittedName>
        <fullName evidence="2">Uncharacterized protein</fullName>
    </submittedName>
</protein>
<keyword evidence="3" id="KW-1185">Reference proteome</keyword>
<feature type="region of interest" description="Disordered" evidence="1">
    <location>
        <begin position="80"/>
        <end position="123"/>
    </location>
</feature>